<feature type="compositionally biased region" description="Pro residues" evidence="15">
    <location>
        <begin position="606"/>
        <end position="615"/>
    </location>
</feature>
<feature type="compositionally biased region" description="Basic and acidic residues" evidence="15">
    <location>
        <begin position="677"/>
        <end position="689"/>
    </location>
</feature>
<keyword evidence="5" id="KW-0812">Transmembrane</keyword>
<comment type="subcellular location">
    <subcellularLocation>
        <location evidence="2">Cell membrane</location>
        <topology evidence="2">Multi-pass membrane protein</topology>
    </subcellularLocation>
</comment>
<evidence type="ECO:0000256" key="9">
    <source>
        <dbReference type="ARBA" id="ARBA00022963"/>
    </source>
</evidence>
<evidence type="ECO:0000313" key="17">
    <source>
        <dbReference type="EMBL" id="WOO81293.1"/>
    </source>
</evidence>
<feature type="domain" description="Fungal lipase-type" evidence="16">
    <location>
        <begin position="888"/>
        <end position="1055"/>
    </location>
</feature>
<name>A0AAF0YCZ5_9TREE</name>
<reference evidence="17" key="1">
    <citation type="submission" date="2023-10" db="EMBL/GenBank/DDBJ databases">
        <authorList>
            <person name="Noh H."/>
        </authorList>
    </citation>
    <scope>NUCLEOTIDE SEQUENCE</scope>
    <source>
        <strain evidence="17">DUCC4014</strain>
    </source>
</reference>
<dbReference type="InterPro" id="IPR002921">
    <property type="entry name" value="Fungal_lipase-type"/>
</dbReference>
<dbReference type="InterPro" id="IPR052214">
    <property type="entry name" value="DAG_Lipase-Related"/>
</dbReference>
<dbReference type="SUPFAM" id="SSF53474">
    <property type="entry name" value="alpha/beta-Hydrolases"/>
    <property type="match status" value="1"/>
</dbReference>
<proteinExistence type="predicted"/>
<evidence type="ECO:0000256" key="2">
    <source>
        <dbReference type="ARBA" id="ARBA00004651"/>
    </source>
</evidence>
<evidence type="ECO:0000256" key="10">
    <source>
        <dbReference type="ARBA" id="ARBA00022989"/>
    </source>
</evidence>
<evidence type="ECO:0000256" key="11">
    <source>
        <dbReference type="ARBA" id="ARBA00023098"/>
    </source>
</evidence>
<feature type="compositionally biased region" description="Low complexity" evidence="15">
    <location>
        <begin position="634"/>
        <end position="646"/>
    </location>
</feature>
<comment type="cofactor">
    <cofactor evidence="1">
        <name>Ca(2+)</name>
        <dbReference type="ChEBI" id="CHEBI:29108"/>
    </cofactor>
</comment>
<keyword evidence="8" id="KW-0106">Calcium</keyword>
<dbReference type="InterPro" id="IPR029058">
    <property type="entry name" value="AB_hydrolase_fold"/>
</dbReference>
<comment type="catalytic activity">
    <reaction evidence="13">
        <text>a 1,2-diacyl-sn-glycerol + H2O = a 2-acylglycerol + a fatty acid + H(+)</text>
        <dbReference type="Rhea" id="RHEA:33275"/>
        <dbReference type="ChEBI" id="CHEBI:15377"/>
        <dbReference type="ChEBI" id="CHEBI:15378"/>
        <dbReference type="ChEBI" id="CHEBI:17389"/>
        <dbReference type="ChEBI" id="CHEBI:17815"/>
        <dbReference type="ChEBI" id="CHEBI:28868"/>
        <dbReference type="EC" id="3.1.1.116"/>
    </reaction>
    <physiologicalReaction direction="left-to-right" evidence="13">
        <dbReference type="Rhea" id="RHEA:33276"/>
    </physiologicalReaction>
</comment>
<protein>
    <recommendedName>
        <fullName evidence="14">sn-1-specific diacylglycerol lipase</fullName>
        <ecNumber evidence="14">3.1.1.116</ecNumber>
    </recommendedName>
</protein>
<dbReference type="PANTHER" id="PTHR45792:SF7">
    <property type="entry name" value="PUTATIVE (AFU_ORTHOLOGUE AFUA_6G02710)-RELATED"/>
    <property type="match status" value="1"/>
</dbReference>
<keyword evidence="6" id="KW-0479">Metal-binding</keyword>
<evidence type="ECO:0000259" key="16">
    <source>
        <dbReference type="Pfam" id="PF01764"/>
    </source>
</evidence>
<feature type="region of interest" description="Disordered" evidence="15">
    <location>
        <begin position="407"/>
        <end position="429"/>
    </location>
</feature>
<evidence type="ECO:0000313" key="18">
    <source>
        <dbReference type="Proteomes" id="UP000827549"/>
    </source>
</evidence>
<keyword evidence="10" id="KW-1133">Transmembrane helix</keyword>
<dbReference type="CDD" id="cd00519">
    <property type="entry name" value="Lipase_3"/>
    <property type="match status" value="1"/>
</dbReference>
<sequence>MTTVVSTRPATAMATADEEAAAAAAAANNLQVTLRPSAGALALAVSAETVFPAPIANLVTALATSARLSLRVTAFFIEAILETSQYGTRVSLGYTRRLLISAISSARRVYLASNAALDNDLMGYMGFSSDKSAGTTDAFLNVLDRWTNLGIYVIHHTFTLAELFAMSGFYLTANTVQGASFAAHESVTLFDSLFGSNESSRALSSIITLVRKELLEDDRFKAADRGRVASLAALTKALTAFACLQSATWGRSSQRLRFRVLYDCTITISDDESFSASAEGPTTISEEMAIEQPPAPATISGRRRRSELPAIEVSVEEEDAEMASASREATPSRTLGPTPESNTNADLELLRQLEHLVGPESADDEVFDDNTRRRTSRLKRLREDMFEITDEVSESTVVTQTFERLSTVTAPSSPRSSRFSGTGTTRGRTTSIARDDDVLIEALELDDSAMAVDEDERMTDASASTTPRTPTSGLPRSNSILPLSDIVPTVVEADETEWIEVDHLLDDGTRDETLPSAPNGVPPSSPVASIHQPDHNTEKIQLVLRTMTNKLLQRKRVVRRVQQSRMSASPSPPPSRSQRSGGTSRDETSRPDRPDVRAIQWEVPTRPAPPPPRQSTPPKERRGSSSAGAGGSGRSSPKPTASTSPKGKGRLFPRRSMLGLRDERSESSSNEAGPSRSRREGSSRSHRDGGSSAFGSVRAAFSSSKHAPPVPFPGAPDVKKEPPARVAPNSPPSARAPRVPPPSPYAPPQRLPRTTSTTTVQESLRTRANRVRTESAQMFTPSAPTVDTATNLFPHEPLIRNIHRFMRYSSAAYGQNFLRIFGLGNADFNFPTTGRHHANSWAFAQHTNIPIDSLLLSSYSESSPAFSSAKAPPLVHYIAVEHKLKAIVLTCRGTLGLSDVLVDLTCDYREIPVDGGDPNASYLVHSGMYESALQLTAKRSTVHQTLVDALNKYPNYGLVLCGHSLGGGVAGLLAISCSVKRERFIEQNAARAVPVKHPRITTPFVTSFGSGLPPGRPIHCYAYGIPAVASSDLAQYSAGLITSVVQNSDVVPTLSLGVLRDLKNIAVTLFEEGNIAEEIVSRVIGINRSKFAFQAGEPSTSTELIESVSDEQVLSDWMMSLIKTMRADMDNDKLYPPGMVYVMEYFDVFVTVDAEDRMSGEKATSSKRAQRVILRQCDSVEERFREPLFSKTMLNDHLPSHYERSTQLLYDGLGQGLL</sequence>
<dbReference type="GO" id="GO:0046872">
    <property type="term" value="F:metal ion binding"/>
    <property type="evidence" value="ECO:0007669"/>
    <property type="project" value="UniProtKB-KW"/>
</dbReference>
<dbReference type="GO" id="GO:0016298">
    <property type="term" value="F:lipase activity"/>
    <property type="evidence" value="ECO:0007669"/>
    <property type="project" value="TreeGrafter"/>
</dbReference>
<keyword evidence="18" id="KW-1185">Reference proteome</keyword>
<feature type="region of interest" description="Disordered" evidence="15">
    <location>
        <begin position="451"/>
        <end position="480"/>
    </location>
</feature>
<feature type="compositionally biased region" description="Polar residues" evidence="15">
    <location>
        <begin position="754"/>
        <end position="763"/>
    </location>
</feature>
<evidence type="ECO:0000256" key="1">
    <source>
        <dbReference type="ARBA" id="ARBA00001913"/>
    </source>
</evidence>
<evidence type="ECO:0000256" key="6">
    <source>
        <dbReference type="ARBA" id="ARBA00022723"/>
    </source>
</evidence>
<evidence type="ECO:0000256" key="13">
    <source>
        <dbReference type="ARBA" id="ARBA00024531"/>
    </source>
</evidence>
<dbReference type="EC" id="3.1.1.116" evidence="14"/>
<dbReference type="Proteomes" id="UP000827549">
    <property type="component" value="Chromosome 3"/>
</dbReference>
<evidence type="ECO:0000256" key="14">
    <source>
        <dbReference type="ARBA" id="ARBA00026104"/>
    </source>
</evidence>
<dbReference type="AlphaFoldDB" id="A0AAF0YCZ5"/>
<dbReference type="RefSeq" id="XP_062627325.1">
    <property type="nucleotide sequence ID" value="XM_062771341.1"/>
</dbReference>
<feature type="compositionally biased region" description="Pro residues" evidence="15">
    <location>
        <begin position="738"/>
        <end position="750"/>
    </location>
</feature>
<gene>
    <name evidence="17" type="primary">DAGLA</name>
    <name evidence="17" type="ORF">LOC62_03G004821</name>
</gene>
<evidence type="ECO:0000256" key="7">
    <source>
        <dbReference type="ARBA" id="ARBA00022801"/>
    </source>
</evidence>
<evidence type="ECO:0000256" key="4">
    <source>
        <dbReference type="ARBA" id="ARBA00022553"/>
    </source>
</evidence>
<dbReference type="GO" id="GO:0046340">
    <property type="term" value="P:diacylglycerol catabolic process"/>
    <property type="evidence" value="ECO:0007669"/>
    <property type="project" value="TreeGrafter"/>
</dbReference>
<feature type="compositionally biased region" description="Polar residues" evidence="15">
    <location>
        <begin position="274"/>
        <end position="285"/>
    </location>
</feature>
<keyword evidence="11" id="KW-0443">Lipid metabolism</keyword>
<keyword evidence="9" id="KW-0442">Lipid degradation</keyword>
<dbReference type="GeneID" id="87808054"/>
<evidence type="ECO:0000256" key="12">
    <source>
        <dbReference type="ARBA" id="ARBA00023136"/>
    </source>
</evidence>
<feature type="region of interest" description="Disordered" evidence="15">
    <location>
        <begin position="509"/>
        <end position="534"/>
    </location>
</feature>
<dbReference type="GO" id="GO:0019369">
    <property type="term" value="P:arachidonate metabolic process"/>
    <property type="evidence" value="ECO:0007669"/>
    <property type="project" value="TreeGrafter"/>
</dbReference>
<keyword evidence="12" id="KW-0472">Membrane</keyword>
<organism evidence="17 18">
    <name type="scientific">Vanrija pseudolonga</name>
    <dbReference type="NCBI Taxonomy" id="143232"/>
    <lineage>
        <taxon>Eukaryota</taxon>
        <taxon>Fungi</taxon>
        <taxon>Dikarya</taxon>
        <taxon>Basidiomycota</taxon>
        <taxon>Agaricomycotina</taxon>
        <taxon>Tremellomycetes</taxon>
        <taxon>Trichosporonales</taxon>
        <taxon>Trichosporonaceae</taxon>
        <taxon>Vanrija</taxon>
    </lineage>
</organism>
<keyword evidence="3" id="KW-1003">Cell membrane</keyword>
<feature type="region of interest" description="Disordered" evidence="15">
    <location>
        <begin position="553"/>
        <end position="764"/>
    </location>
</feature>
<evidence type="ECO:0000256" key="15">
    <source>
        <dbReference type="SAM" id="MobiDB-lite"/>
    </source>
</evidence>
<feature type="compositionally biased region" description="Low complexity" evidence="15">
    <location>
        <begin position="409"/>
        <end position="429"/>
    </location>
</feature>
<evidence type="ECO:0000256" key="8">
    <source>
        <dbReference type="ARBA" id="ARBA00022837"/>
    </source>
</evidence>
<feature type="compositionally biased region" description="Low complexity" evidence="15">
    <location>
        <begin position="460"/>
        <end position="472"/>
    </location>
</feature>
<dbReference type="Pfam" id="PF01764">
    <property type="entry name" value="Lipase_3"/>
    <property type="match status" value="1"/>
</dbReference>
<feature type="compositionally biased region" description="Low complexity" evidence="15">
    <location>
        <begin position="560"/>
        <end position="569"/>
    </location>
</feature>
<evidence type="ECO:0000256" key="3">
    <source>
        <dbReference type="ARBA" id="ARBA00022475"/>
    </source>
</evidence>
<feature type="region of interest" description="Disordered" evidence="15">
    <location>
        <begin position="274"/>
        <end position="341"/>
    </location>
</feature>
<dbReference type="Gene3D" id="3.40.50.1820">
    <property type="entry name" value="alpha/beta hydrolase"/>
    <property type="match status" value="1"/>
</dbReference>
<dbReference type="PANTHER" id="PTHR45792">
    <property type="entry name" value="DIACYLGLYCEROL LIPASE HOMOLOG-RELATED"/>
    <property type="match status" value="1"/>
</dbReference>
<dbReference type="GO" id="GO:0005886">
    <property type="term" value="C:plasma membrane"/>
    <property type="evidence" value="ECO:0007669"/>
    <property type="project" value="UniProtKB-SubCell"/>
</dbReference>
<evidence type="ECO:0000256" key="5">
    <source>
        <dbReference type="ARBA" id="ARBA00022692"/>
    </source>
</evidence>
<accession>A0AAF0YCZ5</accession>
<feature type="compositionally biased region" description="Polar residues" evidence="15">
    <location>
        <begin position="327"/>
        <end position="341"/>
    </location>
</feature>
<keyword evidence="7" id="KW-0378">Hydrolase</keyword>
<feature type="compositionally biased region" description="Low complexity" evidence="15">
    <location>
        <begin position="724"/>
        <end position="737"/>
    </location>
</feature>
<keyword evidence="4" id="KW-0597">Phosphoprotein</keyword>
<dbReference type="EMBL" id="CP086716">
    <property type="protein sequence ID" value="WOO81293.1"/>
    <property type="molecule type" value="Genomic_DNA"/>
</dbReference>
<feature type="compositionally biased region" description="Basic and acidic residues" evidence="15">
    <location>
        <begin position="584"/>
        <end position="596"/>
    </location>
</feature>